<name>A0ABW5MH12_9SPHI</name>
<reference evidence="3" key="1">
    <citation type="journal article" date="2019" name="Int. J. Syst. Evol. Microbiol.">
        <title>The Global Catalogue of Microorganisms (GCM) 10K type strain sequencing project: providing services to taxonomists for standard genome sequencing and annotation.</title>
        <authorList>
            <consortium name="The Broad Institute Genomics Platform"/>
            <consortium name="The Broad Institute Genome Sequencing Center for Infectious Disease"/>
            <person name="Wu L."/>
            <person name="Ma J."/>
        </authorList>
    </citation>
    <scope>NUCLEOTIDE SEQUENCE [LARGE SCALE GENOMIC DNA]</scope>
    <source>
        <strain evidence="3">KCTC 42866</strain>
    </source>
</reference>
<organism evidence="2 3">
    <name type="scientific">Pedobacter vanadiisoli</name>
    <dbReference type="NCBI Taxonomy" id="1761975"/>
    <lineage>
        <taxon>Bacteria</taxon>
        <taxon>Pseudomonadati</taxon>
        <taxon>Bacteroidota</taxon>
        <taxon>Sphingobacteriia</taxon>
        <taxon>Sphingobacteriales</taxon>
        <taxon>Sphingobacteriaceae</taxon>
        <taxon>Pedobacter</taxon>
    </lineage>
</organism>
<comment type="caution">
    <text evidence="2">The sequence shown here is derived from an EMBL/GenBank/DDBJ whole genome shotgun (WGS) entry which is preliminary data.</text>
</comment>
<protein>
    <submittedName>
        <fullName evidence="2">Uncharacterized protein</fullName>
    </submittedName>
</protein>
<keyword evidence="3" id="KW-1185">Reference proteome</keyword>
<proteinExistence type="predicted"/>
<keyword evidence="1" id="KW-1133">Transmembrane helix</keyword>
<keyword evidence="1" id="KW-0812">Transmembrane</keyword>
<accession>A0ABW5MH12</accession>
<evidence type="ECO:0000256" key="1">
    <source>
        <dbReference type="SAM" id="Phobius"/>
    </source>
</evidence>
<sequence length="72" mass="8292">MTKQLSTLHYTPVERTMVRGDDLVKSTPDSRLKPLTTKKANIEPAFNTGFLLFMIGLFRRWLGKMPNAKRLI</sequence>
<keyword evidence="1" id="KW-0472">Membrane</keyword>
<evidence type="ECO:0000313" key="3">
    <source>
        <dbReference type="Proteomes" id="UP001597461"/>
    </source>
</evidence>
<gene>
    <name evidence="2" type="ORF">ACFSR6_08245</name>
</gene>
<dbReference type="RefSeq" id="WP_379077464.1">
    <property type="nucleotide sequence ID" value="NZ_JBHULL010000007.1"/>
</dbReference>
<feature type="transmembrane region" description="Helical" evidence="1">
    <location>
        <begin position="44"/>
        <end position="62"/>
    </location>
</feature>
<evidence type="ECO:0000313" key="2">
    <source>
        <dbReference type="EMBL" id="MFD2582475.1"/>
    </source>
</evidence>
<dbReference type="EMBL" id="JBHULL010000007">
    <property type="protein sequence ID" value="MFD2582475.1"/>
    <property type="molecule type" value="Genomic_DNA"/>
</dbReference>
<dbReference type="Proteomes" id="UP001597461">
    <property type="component" value="Unassembled WGS sequence"/>
</dbReference>